<proteinExistence type="predicted"/>
<accession>A0A7C4NKT6</accession>
<dbReference type="SUPFAM" id="SSF55347">
    <property type="entry name" value="Glyceraldehyde-3-phosphate dehydrogenase-like, C-terminal domain"/>
    <property type="match status" value="1"/>
</dbReference>
<dbReference type="InterPro" id="IPR055170">
    <property type="entry name" value="GFO_IDH_MocA-like_dom"/>
</dbReference>
<feature type="domain" description="GFO/IDH/MocA-like oxidoreductase" evidence="2">
    <location>
        <begin position="135"/>
        <end position="265"/>
    </location>
</feature>
<evidence type="ECO:0000259" key="1">
    <source>
        <dbReference type="Pfam" id="PF01408"/>
    </source>
</evidence>
<evidence type="ECO:0000313" key="3">
    <source>
        <dbReference type="EMBL" id="HGQ35695.1"/>
    </source>
</evidence>
<dbReference type="InterPro" id="IPR000683">
    <property type="entry name" value="Gfo/Idh/MocA-like_OxRdtase_N"/>
</dbReference>
<comment type="caution">
    <text evidence="4">The sequence shown here is derived from an EMBL/GenBank/DDBJ whole genome shotgun (WGS) entry which is preliminary data.</text>
</comment>
<dbReference type="Pfam" id="PF22725">
    <property type="entry name" value="GFO_IDH_MocA_C3"/>
    <property type="match status" value="1"/>
</dbReference>
<dbReference type="Pfam" id="PF01408">
    <property type="entry name" value="GFO_IDH_MocA"/>
    <property type="match status" value="1"/>
</dbReference>
<dbReference type="EMBL" id="DTBD01000037">
    <property type="protein sequence ID" value="HGQ64485.1"/>
    <property type="molecule type" value="Genomic_DNA"/>
</dbReference>
<dbReference type="PANTHER" id="PTHR43249:SF1">
    <property type="entry name" value="D-GLUCOSIDE 3-DEHYDROGENASE"/>
    <property type="match status" value="1"/>
</dbReference>
<dbReference type="SUPFAM" id="SSF51735">
    <property type="entry name" value="NAD(P)-binding Rossmann-fold domains"/>
    <property type="match status" value="1"/>
</dbReference>
<dbReference type="EMBL" id="DTCK01000017">
    <property type="protein sequence ID" value="HGQ35695.1"/>
    <property type="molecule type" value="Genomic_DNA"/>
</dbReference>
<dbReference type="Gene3D" id="3.30.360.10">
    <property type="entry name" value="Dihydrodipicolinate Reductase, domain 2"/>
    <property type="match status" value="1"/>
</dbReference>
<dbReference type="PANTHER" id="PTHR43249">
    <property type="entry name" value="UDP-N-ACETYL-2-AMINO-2-DEOXY-D-GLUCURONATE OXIDASE"/>
    <property type="match status" value="1"/>
</dbReference>
<evidence type="ECO:0000259" key="2">
    <source>
        <dbReference type="Pfam" id="PF22725"/>
    </source>
</evidence>
<name>A0A7C4NKT6_9CREN</name>
<feature type="domain" description="Gfo/Idh/MocA-like oxidoreductase N-terminal" evidence="1">
    <location>
        <begin position="4"/>
        <end position="123"/>
    </location>
</feature>
<dbReference type="AlphaFoldDB" id="A0A7C4NKT6"/>
<evidence type="ECO:0000313" key="4">
    <source>
        <dbReference type="EMBL" id="HGQ64485.1"/>
    </source>
</evidence>
<reference evidence="4" key="1">
    <citation type="journal article" date="2020" name="mSystems">
        <title>Genome- and Community-Level Interaction Insights into Carbon Utilization and Element Cycling Functions of Hydrothermarchaeota in Hydrothermal Sediment.</title>
        <authorList>
            <person name="Zhou Z."/>
            <person name="Liu Y."/>
            <person name="Xu W."/>
            <person name="Pan J."/>
            <person name="Luo Z.H."/>
            <person name="Li M."/>
        </authorList>
    </citation>
    <scope>NUCLEOTIDE SEQUENCE [LARGE SCALE GENOMIC DNA]</scope>
    <source>
        <strain evidence="4">SpSt-637</strain>
        <strain evidence="3">SpSt-667</strain>
    </source>
</reference>
<dbReference type="InterPro" id="IPR052515">
    <property type="entry name" value="Gfo/Idh/MocA_Oxidoreductase"/>
</dbReference>
<gene>
    <name evidence="4" type="ORF">ENU08_04495</name>
    <name evidence="3" type="ORF">ENU41_03340</name>
</gene>
<dbReference type="Gene3D" id="3.40.50.720">
    <property type="entry name" value="NAD(P)-binding Rossmann-like Domain"/>
    <property type="match status" value="1"/>
</dbReference>
<dbReference type="GO" id="GO:0000166">
    <property type="term" value="F:nucleotide binding"/>
    <property type="evidence" value="ECO:0007669"/>
    <property type="project" value="InterPro"/>
</dbReference>
<sequence>MKKFNVCVIGLGMIGEIHVKAFIGLKREGYVETIGVLTSSSAKADHYKNVYGCKAYTSLNEVARDNTIDVVVIATPHYLHHGQAMLFMEYGKHVIVEKPIAISILAAKEMVSKAKKKGVKLGVVFQHRYADDVKLLKKYIDEGVIGDIHYIQGEVMWWREELAYYLKDKVARSWRGMWSTEGGGVMINQAIHTIDLIQWFSRSVAEEVYGYIDNLMHPSINVEDIGIALIKFRGRVYASLTASLCTRPPSYQYTKIKIFGSKGFAELYNDELRILKSDTGIDIDKVSTSATETLRVEHELHERLLKDFLIALREDRDFPINGEEGLKSLEIVRALYISSTMKQPAKLPLHPQTIA</sequence>
<organism evidence="4">
    <name type="scientific">Ignisphaera aggregans</name>
    <dbReference type="NCBI Taxonomy" id="334771"/>
    <lineage>
        <taxon>Archaea</taxon>
        <taxon>Thermoproteota</taxon>
        <taxon>Thermoprotei</taxon>
        <taxon>Desulfurococcales</taxon>
        <taxon>Desulfurococcaceae</taxon>
        <taxon>Ignisphaera</taxon>
    </lineage>
</organism>
<protein>
    <submittedName>
        <fullName evidence="4">Gfo/Idh/MocA family oxidoreductase</fullName>
    </submittedName>
</protein>
<dbReference type="InterPro" id="IPR036291">
    <property type="entry name" value="NAD(P)-bd_dom_sf"/>
</dbReference>